<reference evidence="1 2" key="1">
    <citation type="journal article" date="2023" name="Plants (Basel)">
        <title>Bridging the Gap: Combining Genomics and Transcriptomics Approaches to Understand Stylosanthes scabra, an Orphan Legume from the Brazilian Caatinga.</title>
        <authorList>
            <person name="Ferreira-Neto J.R.C."/>
            <person name="da Silva M.D."/>
            <person name="Binneck E."/>
            <person name="de Melo N.F."/>
            <person name="da Silva R.H."/>
            <person name="de Melo A.L.T.M."/>
            <person name="Pandolfi V."/>
            <person name="Bustamante F.O."/>
            <person name="Brasileiro-Vidal A.C."/>
            <person name="Benko-Iseppon A.M."/>
        </authorList>
    </citation>
    <scope>NUCLEOTIDE SEQUENCE [LARGE SCALE GENOMIC DNA]</scope>
    <source>
        <tissue evidence="1">Leaves</tissue>
    </source>
</reference>
<evidence type="ECO:0000313" key="2">
    <source>
        <dbReference type="Proteomes" id="UP001341840"/>
    </source>
</evidence>
<evidence type="ECO:0000313" key="1">
    <source>
        <dbReference type="EMBL" id="MED6115785.1"/>
    </source>
</evidence>
<proteinExistence type="predicted"/>
<sequence>MKHSTKTAIIYSLKGLGDGVVTKTLSLYKDKEGHLNLNIKEEADIARGIDAYFADLNRFTRSSNPFRSDIDRSWFDMVYASAFPSKDLDPEIGNRKKDVDLATKSIWFYLLRTKASS</sequence>
<name>A0ABU6QWP8_9FABA</name>
<accession>A0ABU6QWP8</accession>
<gene>
    <name evidence="1" type="ORF">PIB30_094033</name>
</gene>
<dbReference type="Proteomes" id="UP001341840">
    <property type="component" value="Unassembled WGS sequence"/>
</dbReference>
<protein>
    <submittedName>
        <fullName evidence="1">Uncharacterized protein</fullName>
    </submittedName>
</protein>
<organism evidence="1 2">
    <name type="scientific">Stylosanthes scabra</name>
    <dbReference type="NCBI Taxonomy" id="79078"/>
    <lineage>
        <taxon>Eukaryota</taxon>
        <taxon>Viridiplantae</taxon>
        <taxon>Streptophyta</taxon>
        <taxon>Embryophyta</taxon>
        <taxon>Tracheophyta</taxon>
        <taxon>Spermatophyta</taxon>
        <taxon>Magnoliopsida</taxon>
        <taxon>eudicotyledons</taxon>
        <taxon>Gunneridae</taxon>
        <taxon>Pentapetalae</taxon>
        <taxon>rosids</taxon>
        <taxon>fabids</taxon>
        <taxon>Fabales</taxon>
        <taxon>Fabaceae</taxon>
        <taxon>Papilionoideae</taxon>
        <taxon>50 kb inversion clade</taxon>
        <taxon>dalbergioids sensu lato</taxon>
        <taxon>Dalbergieae</taxon>
        <taxon>Pterocarpus clade</taxon>
        <taxon>Stylosanthes</taxon>
    </lineage>
</organism>
<keyword evidence="2" id="KW-1185">Reference proteome</keyword>
<comment type="caution">
    <text evidence="1">The sequence shown here is derived from an EMBL/GenBank/DDBJ whole genome shotgun (WGS) entry which is preliminary data.</text>
</comment>
<dbReference type="EMBL" id="JASCZI010002047">
    <property type="protein sequence ID" value="MED6115785.1"/>
    <property type="molecule type" value="Genomic_DNA"/>
</dbReference>